<dbReference type="SUPFAM" id="SSF49899">
    <property type="entry name" value="Concanavalin A-like lectins/glucanases"/>
    <property type="match status" value="1"/>
</dbReference>
<dbReference type="PROSITE" id="PS50025">
    <property type="entry name" value="LAM_G_DOMAIN"/>
    <property type="match status" value="1"/>
</dbReference>
<dbReference type="EnsemblMetazoa" id="HelroT187786">
    <property type="protein sequence ID" value="HelroP187786"/>
    <property type="gene ID" value="HelroG187786"/>
</dbReference>
<sequence length="168" mass="18658">MLQNVIGDYVIMSLNDGYLCLVYNLGSGIFSLKSKFRMQRNIWHTVHLNRSQKSVEMVVDSVDSTSVTSPGRFFELTLGKDHVIYVGGHPDIDSMPREVNVDEGFQGCIRNLKIGKEDINLSRSHVDGRNVAKCSDVCAGEACMRGRCLENADGWFSCLSDSTTNSND</sequence>
<comment type="caution">
    <text evidence="1">Lacks conserved residue(s) required for the propagation of feature annotation.</text>
</comment>
<dbReference type="EMBL" id="AMQM01000045">
    <property type="status" value="NOT_ANNOTATED_CDS"/>
    <property type="molecule type" value="Genomic_DNA"/>
</dbReference>
<dbReference type="OMA" id="MELEFRP"/>
<dbReference type="InterPro" id="IPR050372">
    <property type="entry name" value="Neurexin-related_CASP"/>
</dbReference>
<evidence type="ECO:0000313" key="4">
    <source>
        <dbReference type="EnsemblMetazoa" id="HelroP187786"/>
    </source>
</evidence>
<dbReference type="HOGENOM" id="CLU_1588264_0_0_1"/>
<dbReference type="STRING" id="6412.T1FPD4"/>
<organism evidence="4 5">
    <name type="scientific">Helobdella robusta</name>
    <name type="common">Californian leech</name>
    <dbReference type="NCBI Taxonomy" id="6412"/>
    <lineage>
        <taxon>Eukaryota</taxon>
        <taxon>Metazoa</taxon>
        <taxon>Spiralia</taxon>
        <taxon>Lophotrochozoa</taxon>
        <taxon>Annelida</taxon>
        <taxon>Clitellata</taxon>
        <taxon>Hirudinea</taxon>
        <taxon>Rhynchobdellida</taxon>
        <taxon>Glossiphoniidae</taxon>
        <taxon>Helobdella</taxon>
    </lineage>
</organism>
<gene>
    <name evidence="4" type="primary">20210681</name>
    <name evidence="3" type="ORF">HELRODRAFT_187786</name>
</gene>
<feature type="domain" description="Laminin G" evidence="2">
    <location>
        <begin position="1"/>
        <end position="143"/>
    </location>
</feature>
<reference evidence="3 5" key="2">
    <citation type="journal article" date="2013" name="Nature">
        <title>Insights into bilaterian evolution from three spiralian genomes.</title>
        <authorList>
            <person name="Simakov O."/>
            <person name="Marletaz F."/>
            <person name="Cho S.J."/>
            <person name="Edsinger-Gonzales E."/>
            <person name="Havlak P."/>
            <person name="Hellsten U."/>
            <person name="Kuo D.H."/>
            <person name="Larsson T."/>
            <person name="Lv J."/>
            <person name="Arendt D."/>
            <person name="Savage R."/>
            <person name="Osoegawa K."/>
            <person name="de Jong P."/>
            <person name="Grimwood J."/>
            <person name="Chapman J.A."/>
            <person name="Shapiro H."/>
            <person name="Aerts A."/>
            <person name="Otillar R.P."/>
            <person name="Terry A.Y."/>
            <person name="Boore J.L."/>
            <person name="Grigoriev I.V."/>
            <person name="Lindberg D.R."/>
            <person name="Seaver E.C."/>
            <person name="Weisblat D.A."/>
            <person name="Putnam N.H."/>
            <person name="Rokhsar D.S."/>
        </authorList>
    </citation>
    <scope>NUCLEOTIDE SEQUENCE</scope>
</reference>
<evidence type="ECO:0000313" key="3">
    <source>
        <dbReference type="EMBL" id="ESO12059.1"/>
    </source>
</evidence>
<evidence type="ECO:0000256" key="1">
    <source>
        <dbReference type="PROSITE-ProRule" id="PRU00122"/>
    </source>
</evidence>
<dbReference type="eggNOG" id="KOG3509">
    <property type="taxonomic scope" value="Eukaryota"/>
</dbReference>
<dbReference type="SMART" id="SM00282">
    <property type="entry name" value="LamG"/>
    <property type="match status" value="1"/>
</dbReference>
<dbReference type="RefSeq" id="XP_009008779.1">
    <property type="nucleotide sequence ID" value="XM_009010531.1"/>
</dbReference>
<dbReference type="Proteomes" id="UP000015101">
    <property type="component" value="Unassembled WGS sequence"/>
</dbReference>
<evidence type="ECO:0000259" key="2">
    <source>
        <dbReference type="PROSITE" id="PS50025"/>
    </source>
</evidence>
<dbReference type="InParanoid" id="T1FPD4"/>
<proteinExistence type="predicted"/>
<keyword evidence="5" id="KW-1185">Reference proteome</keyword>
<dbReference type="EMBL" id="KB095811">
    <property type="protein sequence ID" value="ESO12059.1"/>
    <property type="molecule type" value="Genomic_DNA"/>
</dbReference>
<dbReference type="Gene3D" id="2.60.120.200">
    <property type="match status" value="1"/>
</dbReference>
<dbReference type="OrthoDB" id="10014052at2759"/>
<protein>
    <recommendedName>
        <fullName evidence="2">Laminin G domain-containing protein</fullName>
    </recommendedName>
</protein>
<dbReference type="InterPro" id="IPR013320">
    <property type="entry name" value="ConA-like_dom_sf"/>
</dbReference>
<dbReference type="GO" id="GO:0016020">
    <property type="term" value="C:membrane"/>
    <property type="evidence" value="ECO:0007669"/>
    <property type="project" value="UniProtKB-SubCell"/>
</dbReference>
<dbReference type="KEGG" id="hro:HELRODRAFT_187786"/>
<reference evidence="5" key="1">
    <citation type="submission" date="2012-12" db="EMBL/GenBank/DDBJ databases">
        <authorList>
            <person name="Hellsten U."/>
            <person name="Grimwood J."/>
            <person name="Chapman J.A."/>
            <person name="Shapiro H."/>
            <person name="Aerts A."/>
            <person name="Otillar R.P."/>
            <person name="Terry A.Y."/>
            <person name="Boore J.L."/>
            <person name="Simakov O."/>
            <person name="Marletaz F."/>
            <person name="Cho S.-J."/>
            <person name="Edsinger-Gonzales E."/>
            <person name="Havlak P."/>
            <person name="Kuo D.-H."/>
            <person name="Larsson T."/>
            <person name="Lv J."/>
            <person name="Arendt D."/>
            <person name="Savage R."/>
            <person name="Osoegawa K."/>
            <person name="de Jong P."/>
            <person name="Lindberg D.R."/>
            <person name="Seaver E.C."/>
            <person name="Weisblat D.A."/>
            <person name="Putnam N.H."/>
            <person name="Grigoriev I.V."/>
            <person name="Rokhsar D.S."/>
        </authorList>
    </citation>
    <scope>NUCLEOTIDE SEQUENCE</scope>
</reference>
<accession>T1FPD4</accession>
<name>T1FPD4_HELRO</name>
<dbReference type="PANTHER" id="PTHR15036">
    <property type="entry name" value="PIKACHURIN-LIKE PROTEIN"/>
    <property type="match status" value="1"/>
</dbReference>
<dbReference type="Pfam" id="PF02210">
    <property type="entry name" value="Laminin_G_2"/>
    <property type="match status" value="1"/>
</dbReference>
<evidence type="ECO:0000313" key="5">
    <source>
        <dbReference type="Proteomes" id="UP000015101"/>
    </source>
</evidence>
<reference evidence="4" key="3">
    <citation type="submission" date="2015-06" db="UniProtKB">
        <authorList>
            <consortium name="EnsemblMetazoa"/>
        </authorList>
    </citation>
    <scope>IDENTIFICATION</scope>
</reference>
<dbReference type="PANTHER" id="PTHR15036:SF85">
    <property type="entry name" value="SP2353, ISOFORM A"/>
    <property type="match status" value="1"/>
</dbReference>
<dbReference type="GeneID" id="20210681"/>
<dbReference type="CDD" id="cd00110">
    <property type="entry name" value="LamG"/>
    <property type="match status" value="1"/>
</dbReference>
<dbReference type="AlphaFoldDB" id="T1FPD4"/>
<dbReference type="CTD" id="20210681"/>
<dbReference type="InterPro" id="IPR001791">
    <property type="entry name" value="Laminin_G"/>
</dbReference>